<accession>A0ABM5V8K7</accession>
<organism evidence="1 2">
    <name type="scientific">Cronobacter condimenti 1330</name>
    <dbReference type="NCBI Taxonomy" id="1073999"/>
    <lineage>
        <taxon>Bacteria</taxon>
        <taxon>Pseudomonadati</taxon>
        <taxon>Pseudomonadota</taxon>
        <taxon>Gammaproteobacteria</taxon>
        <taxon>Enterobacterales</taxon>
        <taxon>Enterobacteriaceae</taxon>
        <taxon>Cronobacter</taxon>
    </lineage>
</organism>
<sequence>MKDCSILTKLTYPDMPDVSKGWKDLNAFFKAEGDQINIGLGKGKALDIFNEGIYNFERVN</sequence>
<gene>
    <name evidence="1" type="ORF">AFK62_00730</name>
</gene>
<evidence type="ECO:0000313" key="2">
    <source>
        <dbReference type="Proteomes" id="UP000067320"/>
    </source>
</evidence>
<dbReference type="Proteomes" id="UP000067320">
    <property type="component" value="Chromosome"/>
</dbReference>
<evidence type="ECO:0000313" key="1">
    <source>
        <dbReference type="EMBL" id="ALB61133.1"/>
    </source>
</evidence>
<reference evidence="1 2" key="2">
    <citation type="journal article" date="2016" name="Genome Announc.">
        <title>Fully Closed Genome Sequences of Five Type Strains of the Genus Cronobacter and One Cronobacter sakazakii Strain.</title>
        <authorList>
            <person name="Moine D."/>
            <person name="Kassam M."/>
            <person name="Baert L."/>
            <person name="Tang Y."/>
            <person name="Barretto C."/>
            <person name="Ngom Bru C."/>
            <person name="Klijn A."/>
            <person name="Descombes P."/>
        </authorList>
    </citation>
    <scope>NUCLEOTIDE SEQUENCE [LARGE SCALE GENOMIC DNA]</scope>
    <source>
        <strain evidence="1 2">LMG 26250</strain>
    </source>
</reference>
<dbReference type="EMBL" id="CP012264">
    <property type="protein sequence ID" value="ALB61133.1"/>
    <property type="molecule type" value="Genomic_DNA"/>
</dbReference>
<name>A0ABM5V8K7_9ENTR</name>
<reference evidence="2" key="1">
    <citation type="submission" date="2015-09" db="EMBL/GenBank/DDBJ databases">
        <title>Cronobacter genome sequencing and assembly.</title>
        <authorList>
            <person name="Descombes P."/>
            <person name="Baert L."/>
            <person name="Ngom-Bru C."/>
            <person name="Barretto C."/>
        </authorList>
    </citation>
    <scope>NUCLEOTIDE SEQUENCE [LARGE SCALE GENOMIC DNA]</scope>
    <source>
        <strain evidence="2">LMG 26250</strain>
    </source>
</reference>
<keyword evidence="2" id="KW-1185">Reference proteome</keyword>
<protein>
    <submittedName>
        <fullName evidence="1">Uncharacterized protein</fullName>
    </submittedName>
</protein>
<proteinExistence type="predicted"/>